<evidence type="ECO:0000256" key="2">
    <source>
        <dbReference type="ARBA" id="ARBA00009320"/>
    </source>
</evidence>
<keyword evidence="6 10" id="KW-0663">Pyridoxal phosphate</keyword>
<keyword evidence="5 11" id="KW-0808">Transferase</keyword>
<keyword evidence="3 11" id="KW-0032">Aminotransferase</keyword>
<dbReference type="GO" id="GO:0009098">
    <property type="term" value="P:L-leucine biosynthetic process"/>
    <property type="evidence" value="ECO:0007669"/>
    <property type="project" value="TreeGrafter"/>
</dbReference>
<evidence type="ECO:0000256" key="4">
    <source>
        <dbReference type="ARBA" id="ARBA00022605"/>
    </source>
</evidence>
<dbReference type="InterPro" id="IPR043131">
    <property type="entry name" value="BCAT-like_N"/>
</dbReference>
<evidence type="ECO:0000313" key="12">
    <source>
        <dbReference type="EMBL" id="CDZ98398.1"/>
    </source>
</evidence>
<dbReference type="GO" id="GO:0052654">
    <property type="term" value="F:L-leucine-2-oxoglutarate transaminase activity"/>
    <property type="evidence" value="ECO:0007669"/>
    <property type="project" value="RHEA"/>
</dbReference>
<dbReference type="GO" id="GO:0052655">
    <property type="term" value="F:L-valine-2-oxoglutarate transaminase activity"/>
    <property type="evidence" value="ECO:0007669"/>
    <property type="project" value="RHEA"/>
</dbReference>
<dbReference type="EMBL" id="LN483345">
    <property type="protein sequence ID" value="CDZ98398.1"/>
    <property type="molecule type" value="Genomic_DNA"/>
</dbReference>
<dbReference type="InterPro" id="IPR036038">
    <property type="entry name" value="Aminotransferase-like"/>
</dbReference>
<evidence type="ECO:0000256" key="11">
    <source>
        <dbReference type="RuleBase" id="RU004517"/>
    </source>
</evidence>
<comment type="catalytic activity">
    <reaction evidence="11">
        <text>L-leucine + 2-oxoglutarate = 4-methyl-2-oxopentanoate + L-glutamate</text>
        <dbReference type="Rhea" id="RHEA:18321"/>
        <dbReference type="ChEBI" id="CHEBI:16810"/>
        <dbReference type="ChEBI" id="CHEBI:17865"/>
        <dbReference type="ChEBI" id="CHEBI:29985"/>
        <dbReference type="ChEBI" id="CHEBI:57427"/>
        <dbReference type="EC" id="2.6.1.42"/>
    </reaction>
</comment>
<dbReference type="PANTHER" id="PTHR11825">
    <property type="entry name" value="SUBGROUP IIII AMINOTRANSFERASE"/>
    <property type="match status" value="1"/>
</dbReference>
<dbReference type="GO" id="GO:0052656">
    <property type="term" value="F:L-isoleucine-2-oxoglutarate transaminase activity"/>
    <property type="evidence" value="ECO:0007669"/>
    <property type="project" value="RHEA"/>
</dbReference>
<dbReference type="AlphaFoldDB" id="A0A0F7SL73"/>
<evidence type="ECO:0000256" key="9">
    <source>
        <dbReference type="RuleBase" id="RU004106"/>
    </source>
</evidence>
<comment type="cofactor">
    <cofactor evidence="1 10">
        <name>pyridoxal 5'-phosphate</name>
        <dbReference type="ChEBI" id="CHEBI:597326"/>
    </cofactor>
</comment>
<dbReference type="NCBIfam" id="TIGR01123">
    <property type="entry name" value="ilvE_II"/>
    <property type="match status" value="1"/>
</dbReference>
<comment type="similarity">
    <text evidence="2 9">Belongs to the class-IV pyridoxal-phosphate-dependent aminotransferase family.</text>
</comment>
<dbReference type="FunFam" id="3.20.10.10:FF:000004">
    <property type="entry name" value="Branched-chain-amino-acid aminotransferase"/>
    <property type="match status" value="1"/>
</dbReference>
<dbReference type="Gene3D" id="3.20.10.10">
    <property type="entry name" value="D-amino Acid Aminotransferase, subunit A, domain 2"/>
    <property type="match status" value="1"/>
</dbReference>
<evidence type="ECO:0000256" key="7">
    <source>
        <dbReference type="ARBA" id="ARBA00023304"/>
    </source>
</evidence>
<dbReference type="FunFam" id="3.30.470.10:FF:000005">
    <property type="entry name" value="Branched-chain-amino-acid aminotransferase"/>
    <property type="match status" value="1"/>
</dbReference>
<dbReference type="NCBIfam" id="NF009897">
    <property type="entry name" value="PRK13357.1"/>
    <property type="match status" value="1"/>
</dbReference>
<proteinExistence type="inferred from homology"/>
<dbReference type="InterPro" id="IPR001544">
    <property type="entry name" value="Aminotrans_IV"/>
</dbReference>
<dbReference type="SUPFAM" id="SSF56752">
    <property type="entry name" value="D-aminoacid aminotransferase-like PLP-dependent enzymes"/>
    <property type="match status" value="1"/>
</dbReference>
<keyword evidence="7 11" id="KW-0100">Branched-chain amino acid biosynthesis</keyword>
<evidence type="ECO:0000256" key="3">
    <source>
        <dbReference type="ARBA" id="ARBA00022576"/>
    </source>
</evidence>
<sequence length="432" mass="46388">MAPRLNALLRPLLQSGSSRVATGRLAAFARPLAQRTYASDVSRDPFTGELTSLPDINPKALQYNQNHSPGTPPSSDKLTFGRVFTDHMLTIPWNSVKGWGKPVIGPYGPLALDPSSTVFHYAFTLFEGMKAYRCDDGTVRLFRPDKNMARMNTSAARIALPQFDGEALTQLIKRLVMIDSNWIPGEPGHSLYIRPTMIGTQAGLGVGPSSDALLFVICSPVGPYYPTGFKPVSLLATSHYTRAGPGGTGAYKLGANYAPGVVPQVEAAKSGYAQNLWLIGKEHYLTEVGTMNLFVVLDKPDGTWEIVTPPLEDIILPGVTRDSILSLLRDHAAGTITLPGLPSKIEVNERAISMGEIKQAKANDTLREIFGSGTAALVSPVDNIGYEGKDISVPTGPEGLGQVAKSVLNKIVAIQMGKEPHKDWSVIASEGI</sequence>
<reference evidence="12" key="1">
    <citation type="submission" date="2014-08" db="EMBL/GenBank/DDBJ databases">
        <authorList>
            <person name="Sharma Rahul"/>
            <person name="Thines Marco"/>
        </authorList>
    </citation>
    <scope>NUCLEOTIDE SEQUENCE</scope>
</reference>
<dbReference type="Pfam" id="PF01063">
    <property type="entry name" value="Aminotran_4"/>
    <property type="match status" value="1"/>
</dbReference>
<dbReference type="InterPro" id="IPR043132">
    <property type="entry name" value="BCAT-like_C"/>
</dbReference>
<feature type="modified residue" description="N6-(pyridoxal phosphate)lysine" evidence="8">
    <location>
        <position position="252"/>
    </location>
</feature>
<dbReference type="PANTHER" id="PTHR11825:SF44">
    <property type="entry name" value="BRANCHED-CHAIN-AMINO-ACID AMINOTRANSFERASE"/>
    <property type="match status" value="1"/>
</dbReference>
<comment type="catalytic activity">
    <reaction evidence="11">
        <text>L-isoleucine + 2-oxoglutarate = (S)-3-methyl-2-oxopentanoate + L-glutamate</text>
        <dbReference type="Rhea" id="RHEA:24801"/>
        <dbReference type="ChEBI" id="CHEBI:16810"/>
        <dbReference type="ChEBI" id="CHEBI:29985"/>
        <dbReference type="ChEBI" id="CHEBI:35146"/>
        <dbReference type="ChEBI" id="CHEBI:58045"/>
        <dbReference type="EC" id="2.6.1.42"/>
    </reaction>
</comment>
<evidence type="ECO:0000256" key="8">
    <source>
        <dbReference type="PIRSR" id="PIRSR006468-1"/>
    </source>
</evidence>
<dbReference type="InterPro" id="IPR018300">
    <property type="entry name" value="Aminotrans_IV_CS"/>
</dbReference>
<dbReference type="GO" id="GO:0005739">
    <property type="term" value="C:mitochondrion"/>
    <property type="evidence" value="ECO:0007669"/>
    <property type="project" value="TreeGrafter"/>
</dbReference>
<comment type="catalytic activity">
    <reaction evidence="11">
        <text>L-valine + 2-oxoglutarate = 3-methyl-2-oxobutanoate + L-glutamate</text>
        <dbReference type="Rhea" id="RHEA:24813"/>
        <dbReference type="ChEBI" id="CHEBI:11851"/>
        <dbReference type="ChEBI" id="CHEBI:16810"/>
        <dbReference type="ChEBI" id="CHEBI:29985"/>
        <dbReference type="ChEBI" id="CHEBI:57762"/>
        <dbReference type="EC" id="2.6.1.42"/>
    </reaction>
</comment>
<dbReference type="PIRSF" id="PIRSF006468">
    <property type="entry name" value="BCAT1"/>
    <property type="match status" value="1"/>
</dbReference>
<dbReference type="CDD" id="cd01557">
    <property type="entry name" value="BCAT_beta_family"/>
    <property type="match status" value="1"/>
</dbReference>
<dbReference type="GO" id="GO:0009099">
    <property type="term" value="P:L-valine biosynthetic process"/>
    <property type="evidence" value="ECO:0007669"/>
    <property type="project" value="TreeGrafter"/>
</dbReference>
<keyword evidence="4 11" id="KW-0028">Amino-acid biosynthesis</keyword>
<evidence type="ECO:0000256" key="6">
    <source>
        <dbReference type="ARBA" id="ARBA00022898"/>
    </source>
</evidence>
<evidence type="ECO:0000256" key="5">
    <source>
        <dbReference type="ARBA" id="ARBA00022679"/>
    </source>
</evidence>
<dbReference type="InterPro" id="IPR005786">
    <property type="entry name" value="B_amino_transII"/>
</dbReference>
<evidence type="ECO:0000256" key="1">
    <source>
        <dbReference type="ARBA" id="ARBA00001933"/>
    </source>
</evidence>
<protein>
    <recommendedName>
        <fullName evidence="11">Branched-chain-amino-acid aminotransferase</fullName>
        <ecNumber evidence="11">2.6.1.42</ecNumber>
    </recommendedName>
</protein>
<name>A0A0F7SL73_PHARH</name>
<dbReference type="EC" id="2.6.1.42" evidence="11"/>
<dbReference type="PROSITE" id="PS00770">
    <property type="entry name" value="AA_TRANSFER_CLASS_4"/>
    <property type="match status" value="1"/>
</dbReference>
<dbReference type="Gene3D" id="3.30.470.10">
    <property type="match status" value="1"/>
</dbReference>
<dbReference type="InterPro" id="IPR033939">
    <property type="entry name" value="BCAT_family"/>
</dbReference>
<accession>A0A0F7SL73</accession>
<organism evidence="12">
    <name type="scientific">Phaffia rhodozyma</name>
    <name type="common">Yeast</name>
    <name type="synonym">Xanthophyllomyces dendrorhous</name>
    <dbReference type="NCBI Taxonomy" id="264483"/>
    <lineage>
        <taxon>Eukaryota</taxon>
        <taxon>Fungi</taxon>
        <taxon>Dikarya</taxon>
        <taxon>Basidiomycota</taxon>
        <taxon>Agaricomycotina</taxon>
        <taxon>Tremellomycetes</taxon>
        <taxon>Cystofilobasidiales</taxon>
        <taxon>Mrakiaceae</taxon>
        <taxon>Phaffia</taxon>
    </lineage>
</organism>
<evidence type="ECO:0000256" key="10">
    <source>
        <dbReference type="RuleBase" id="RU004516"/>
    </source>
</evidence>